<evidence type="ECO:0000313" key="3">
    <source>
        <dbReference type="RefSeq" id="XP_040974095.1"/>
    </source>
</evidence>
<accession>A0ABM3C460</accession>
<dbReference type="InterPro" id="IPR036291">
    <property type="entry name" value="NAD(P)-bd_dom_sf"/>
</dbReference>
<evidence type="ECO:0000259" key="1">
    <source>
        <dbReference type="Pfam" id="PF03446"/>
    </source>
</evidence>
<reference evidence="3" key="2">
    <citation type="submission" date="2025-08" db="UniProtKB">
        <authorList>
            <consortium name="RefSeq"/>
        </authorList>
    </citation>
    <scope>IDENTIFICATION</scope>
</reference>
<name>A0ABM3C460_GOSHI</name>
<sequence length="119" mass="13325">MLDAPVSRGVVAAEAGSLTFMVGGSEDVYLAANPYSSRWEKRNCKRLLILYLCSGKVGFVLQSELPWFLVVVWVLSNSKMRKKRKEWADNVSFKNDESATSRVKTKSVLFQDSVPNSGF</sequence>
<gene>
    <name evidence="3" type="primary">LOC107903972</name>
</gene>
<evidence type="ECO:0000313" key="2">
    <source>
        <dbReference type="Proteomes" id="UP000818029"/>
    </source>
</evidence>
<proteinExistence type="predicted"/>
<dbReference type="InterPro" id="IPR006115">
    <property type="entry name" value="6PGDH_NADP-bd"/>
</dbReference>
<protein>
    <submittedName>
        <fullName evidence="3">Uncharacterized protein isoform X2</fullName>
    </submittedName>
</protein>
<dbReference type="RefSeq" id="XP_040974095.1">
    <property type="nucleotide sequence ID" value="XM_041118161.1"/>
</dbReference>
<dbReference type="SUPFAM" id="SSF51735">
    <property type="entry name" value="NAD(P)-binding Rossmann-fold domains"/>
    <property type="match status" value="1"/>
</dbReference>
<dbReference type="Pfam" id="PF03446">
    <property type="entry name" value="NAD_binding_2"/>
    <property type="match status" value="1"/>
</dbReference>
<dbReference type="GeneID" id="107903972"/>
<organism evidence="2 3">
    <name type="scientific">Gossypium hirsutum</name>
    <name type="common">Upland cotton</name>
    <name type="synonym">Gossypium mexicanum</name>
    <dbReference type="NCBI Taxonomy" id="3635"/>
    <lineage>
        <taxon>Eukaryota</taxon>
        <taxon>Viridiplantae</taxon>
        <taxon>Streptophyta</taxon>
        <taxon>Embryophyta</taxon>
        <taxon>Tracheophyta</taxon>
        <taxon>Spermatophyta</taxon>
        <taxon>Magnoliopsida</taxon>
        <taxon>eudicotyledons</taxon>
        <taxon>Gunneridae</taxon>
        <taxon>Pentapetalae</taxon>
        <taxon>rosids</taxon>
        <taxon>malvids</taxon>
        <taxon>Malvales</taxon>
        <taxon>Malvaceae</taxon>
        <taxon>Malvoideae</taxon>
        <taxon>Gossypium</taxon>
    </lineage>
</organism>
<keyword evidence="2" id="KW-1185">Reference proteome</keyword>
<reference evidence="2" key="1">
    <citation type="journal article" date="2020" name="Nat. Genet.">
        <title>Genomic diversifications of five Gossypium allopolyploid species and their impact on cotton improvement.</title>
        <authorList>
            <person name="Chen Z.J."/>
            <person name="Sreedasyam A."/>
            <person name="Ando A."/>
            <person name="Song Q."/>
            <person name="De Santiago L.M."/>
            <person name="Hulse-Kemp A.M."/>
            <person name="Ding M."/>
            <person name="Ye W."/>
            <person name="Kirkbride R.C."/>
            <person name="Jenkins J."/>
            <person name="Plott C."/>
            <person name="Lovell J."/>
            <person name="Lin Y.M."/>
            <person name="Vaughn R."/>
            <person name="Liu B."/>
            <person name="Simpson S."/>
            <person name="Scheffler B.E."/>
            <person name="Wen L."/>
            <person name="Saski C.A."/>
            <person name="Grover C.E."/>
            <person name="Hu G."/>
            <person name="Conover J.L."/>
            <person name="Carlson J.W."/>
            <person name="Shu S."/>
            <person name="Boston L.B."/>
            <person name="Williams M."/>
            <person name="Peterson D.G."/>
            <person name="McGee K."/>
            <person name="Jones D.C."/>
            <person name="Wendel J.F."/>
            <person name="Stelly D.M."/>
            <person name="Grimwood J."/>
            <person name="Schmutz J."/>
        </authorList>
    </citation>
    <scope>NUCLEOTIDE SEQUENCE [LARGE SCALE GENOMIC DNA]</scope>
    <source>
        <strain evidence="2">cv. TM-1</strain>
    </source>
</reference>
<feature type="domain" description="6-phosphogluconate dehydrogenase NADP-binding" evidence="1">
    <location>
        <begin position="1"/>
        <end position="34"/>
    </location>
</feature>
<dbReference type="Gene3D" id="3.40.50.720">
    <property type="entry name" value="NAD(P)-binding Rossmann-like Domain"/>
    <property type="match status" value="1"/>
</dbReference>
<dbReference type="Proteomes" id="UP000818029">
    <property type="component" value="Chromosome A07"/>
</dbReference>